<accession>A0A6C0U018</accession>
<gene>
    <name evidence="3" type="ORF">G3T16_08545</name>
</gene>
<dbReference type="InterPro" id="IPR042099">
    <property type="entry name" value="ANL_N_sf"/>
</dbReference>
<dbReference type="Pfam" id="PF13193">
    <property type="entry name" value="AMP-binding_C"/>
    <property type="match status" value="1"/>
</dbReference>
<dbReference type="InterPro" id="IPR000873">
    <property type="entry name" value="AMP-dep_synth/lig_dom"/>
</dbReference>
<organism evidence="3 4">
    <name type="scientific">Kineobactrum salinum</name>
    <dbReference type="NCBI Taxonomy" id="2708301"/>
    <lineage>
        <taxon>Bacteria</taxon>
        <taxon>Pseudomonadati</taxon>
        <taxon>Pseudomonadota</taxon>
        <taxon>Gammaproteobacteria</taxon>
        <taxon>Cellvibrionales</taxon>
        <taxon>Halieaceae</taxon>
        <taxon>Kineobactrum</taxon>
    </lineage>
</organism>
<proteinExistence type="predicted"/>
<dbReference type="InterPro" id="IPR050237">
    <property type="entry name" value="ATP-dep_AMP-bd_enzyme"/>
</dbReference>
<dbReference type="InterPro" id="IPR025110">
    <property type="entry name" value="AMP-bd_C"/>
</dbReference>
<dbReference type="Proteomes" id="UP000477680">
    <property type="component" value="Chromosome"/>
</dbReference>
<dbReference type="InterPro" id="IPR045851">
    <property type="entry name" value="AMP-bd_C_sf"/>
</dbReference>
<dbReference type="SUPFAM" id="SSF56801">
    <property type="entry name" value="Acetyl-CoA synthetase-like"/>
    <property type="match status" value="1"/>
</dbReference>
<evidence type="ECO:0000259" key="1">
    <source>
        <dbReference type="Pfam" id="PF00501"/>
    </source>
</evidence>
<dbReference type="RefSeq" id="WP_163494681.1">
    <property type="nucleotide sequence ID" value="NZ_CP048711.1"/>
</dbReference>
<feature type="domain" description="AMP-dependent synthetase/ligase" evidence="1">
    <location>
        <begin position="26"/>
        <end position="396"/>
    </location>
</feature>
<dbReference type="InterPro" id="IPR020845">
    <property type="entry name" value="AMP-binding_CS"/>
</dbReference>
<dbReference type="PANTHER" id="PTHR43767:SF1">
    <property type="entry name" value="NONRIBOSOMAL PEPTIDE SYNTHASE PES1 (EUROFUNG)-RELATED"/>
    <property type="match status" value="1"/>
</dbReference>
<feature type="domain" description="AMP-binding enzyme C-terminal" evidence="2">
    <location>
        <begin position="447"/>
        <end position="521"/>
    </location>
</feature>
<keyword evidence="3" id="KW-0436">Ligase</keyword>
<keyword evidence="4" id="KW-1185">Reference proteome</keyword>
<dbReference type="KEGG" id="kim:G3T16_08545"/>
<dbReference type="Pfam" id="PF00501">
    <property type="entry name" value="AMP-binding"/>
    <property type="match status" value="1"/>
</dbReference>
<dbReference type="Gene3D" id="3.30.300.30">
    <property type="match status" value="1"/>
</dbReference>
<evidence type="ECO:0000313" key="3">
    <source>
        <dbReference type="EMBL" id="QIB65442.1"/>
    </source>
</evidence>
<dbReference type="Gene3D" id="3.40.50.12780">
    <property type="entry name" value="N-terminal domain of ligase-like"/>
    <property type="match status" value="1"/>
</dbReference>
<reference evidence="3 4" key="1">
    <citation type="submission" date="2020-02" db="EMBL/GenBank/DDBJ databases">
        <title>Genome sequencing for Kineobactrum sp. M2.</title>
        <authorList>
            <person name="Park S.-J."/>
        </authorList>
    </citation>
    <scope>NUCLEOTIDE SEQUENCE [LARGE SCALE GENOMIC DNA]</scope>
    <source>
        <strain evidence="3 4">M2</strain>
    </source>
</reference>
<dbReference type="AlphaFoldDB" id="A0A6C0U018"/>
<dbReference type="PANTHER" id="PTHR43767">
    <property type="entry name" value="LONG-CHAIN-FATTY-ACID--COA LIGASE"/>
    <property type="match status" value="1"/>
</dbReference>
<protein>
    <submittedName>
        <fullName evidence="3">Acyl--CoA ligase</fullName>
    </submittedName>
</protein>
<evidence type="ECO:0000259" key="2">
    <source>
        <dbReference type="Pfam" id="PF13193"/>
    </source>
</evidence>
<sequence length="537" mass="59325">MVFPANSPGIMPPELERVSDYLFHGSRKFPDREMLVSDDHRLTYRDCAHRVDEIARALIGHGLKPGDRVATLLPPCPEFFLIFLATVSIGGIWVGLNPKYTRRELLHPLEDCQPDIIFSRRDIGDRSYKEDLLAVKNLPKQSTTIVVDADATLPDGMWTKDAFLLQGEKVSDSRLSEAREKVSTDSPCLIVYTSGTTGKPKGAVLTHRGLTYCSLVDTKYNLGFQGQRILCNFPINHIACVGDVCCTTLVAGATLVFMESFDPQGVLKTIETEKLTHLGQIPVMLLAIFSQPDVDKYDLSSLRFIVWGGNKASIDLVRRLRQYAPNLASVYGLTETTGNVLYVRDSSCSDVTYAETAGWPPPEYEVALFSDNGAPTYPGEVGEIRVRGGFLMKGYWNNPSATESTLDGDGWLHTGDLAFQREDGAFCITGRKSEMYKSGGYNVYPSEVEQVIESCEGVEMAVVVGVNDPVYSEVGHAFVLGSSSLLSEERLKAHCRSSLANYKIPKAFQLVEAFPLLPNGKVDKLALKRQVFRPTPE</sequence>
<dbReference type="PROSITE" id="PS00455">
    <property type="entry name" value="AMP_BINDING"/>
    <property type="match status" value="1"/>
</dbReference>
<evidence type="ECO:0000313" key="4">
    <source>
        <dbReference type="Proteomes" id="UP000477680"/>
    </source>
</evidence>
<name>A0A6C0U018_9GAMM</name>
<dbReference type="GO" id="GO:0016878">
    <property type="term" value="F:acid-thiol ligase activity"/>
    <property type="evidence" value="ECO:0007669"/>
    <property type="project" value="UniProtKB-ARBA"/>
</dbReference>
<dbReference type="EMBL" id="CP048711">
    <property type="protein sequence ID" value="QIB65442.1"/>
    <property type="molecule type" value="Genomic_DNA"/>
</dbReference>